<keyword evidence="1" id="KW-1133">Transmembrane helix</keyword>
<feature type="transmembrane region" description="Helical" evidence="1">
    <location>
        <begin position="29"/>
        <end position="46"/>
    </location>
</feature>
<comment type="caution">
    <text evidence="2">The sequence shown here is derived from an EMBL/GenBank/DDBJ whole genome shotgun (WGS) entry which is preliminary data.</text>
</comment>
<name>A0ABS0N1A5_9SPHN</name>
<keyword evidence="1" id="KW-0812">Transmembrane</keyword>
<keyword evidence="3" id="KW-1185">Reference proteome</keyword>
<dbReference type="EMBL" id="JAEANY010000001">
    <property type="protein sequence ID" value="MBH5321748.1"/>
    <property type="molecule type" value="Genomic_DNA"/>
</dbReference>
<accession>A0ABS0N1A5</accession>
<evidence type="ECO:0000313" key="3">
    <source>
        <dbReference type="Proteomes" id="UP000602442"/>
    </source>
</evidence>
<keyword evidence="1" id="KW-0472">Membrane</keyword>
<organism evidence="2 3">
    <name type="scientific">Aurantiacibacter sediminis</name>
    <dbReference type="NCBI Taxonomy" id="2793064"/>
    <lineage>
        <taxon>Bacteria</taxon>
        <taxon>Pseudomonadati</taxon>
        <taxon>Pseudomonadota</taxon>
        <taxon>Alphaproteobacteria</taxon>
        <taxon>Sphingomonadales</taxon>
        <taxon>Erythrobacteraceae</taxon>
        <taxon>Aurantiacibacter</taxon>
    </lineage>
</organism>
<dbReference type="Proteomes" id="UP000602442">
    <property type="component" value="Unassembled WGS sequence"/>
</dbReference>
<evidence type="ECO:0000313" key="2">
    <source>
        <dbReference type="EMBL" id="MBH5321748.1"/>
    </source>
</evidence>
<protein>
    <submittedName>
        <fullName evidence="2">Uncharacterized protein</fullName>
    </submittedName>
</protein>
<sequence length="67" mass="7244">MNKTLITIIAIAAFVTGLALWTDTRIAAGAGALALLGVIIYGYISNKRASDATYRKAERNAREMRKS</sequence>
<dbReference type="RefSeq" id="WP_197920751.1">
    <property type="nucleotide sequence ID" value="NZ_CAWPTA010000006.1"/>
</dbReference>
<evidence type="ECO:0000256" key="1">
    <source>
        <dbReference type="SAM" id="Phobius"/>
    </source>
</evidence>
<gene>
    <name evidence="2" type="ORF">I5L03_04005</name>
</gene>
<reference evidence="2 3" key="1">
    <citation type="submission" date="2020-11" db="EMBL/GenBank/DDBJ databases">
        <title>Erythrobacter sediminis sp. nov., a marine bacterium from a tidal flat of Garorim Bay.</title>
        <authorList>
            <person name="Kim D."/>
            <person name="Yoo Y."/>
            <person name="Kim J.-J."/>
        </authorList>
    </citation>
    <scope>NUCLEOTIDE SEQUENCE [LARGE SCALE GENOMIC DNA]</scope>
    <source>
        <strain evidence="2 3">JGD-13</strain>
    </source>
</reference>
<proteinExistence type="predicted"/>